<dbReference type="OrthoDB" id="9766256at2"/>
<organism evidence="1 2">
    <name type="scientific">Chitinophaga skermanii</name>
    <dbReference type="NCBI Taxonomy" id="331697"/>
    <lineage>
        <taxon>Bacteria</taxon>
        <taxon>Pseudomonadati</taxon>
        <taxon>Bacteroidota</taxon>
        <taxon>Chitinophagia</taxon>
        <taxon>Chitinophagales</taxon>
        <taxon>Chitinophagaceae</taxon>
        <taxon>Chitinophaga</taxon>
    </lineage>
</organism>
<dbReference type="InterPro" id="IPR041662">
    <property type="entry name" value="SusD-like_2"/>
</dbReference>
<dbReference type="Pfam" id="PF12771">
    <property type="entry name" value="SusD-like_2"/>
    <property type="match status" value="1"/>
</dbReference>
<reference evidence="1 2" key="1">
    <citation type="submission" date="2018-06" db="EMBL/GenBank/DDBJ databases">
        <title>Genomic Encyclopedia of Archaeal and Bacterial Type Strains, Phase II (KMG-II): from individual species to whole genera.</title>
        <authorList>
            <person name="Goeker M."/>
        </authorList>
    </citation>
    <scope>NUCLEOTIDE SEQUENCE [LARGE SCALE GENOMIC DNA]</scope>
    <source>
        <strain evidence="1 2">DSM 23857</strain>
    </source>
</reference>
<evidence type="ECO:0000313" key="2">
    <source>
        <dbReference type="Proteomes" id="UP000249547"/>
    </source>
</evidence>
<dbReference type="PROSITE" id="PS51257">
    <property type="entry name" value="PROKAR_LIPOPROTEIN"/>
    <property type="match status" value="1"/>
</dbReference>
<accession>A0A327R417</accession>
<dbReference type="InterPro" id="IPR011990">
    <property type="entry name" value="TPR-like_helical_dom_sf"/>
</dbReference>
<dbReference type="RefSeq" id="WP_111596066.1">
    <property type="nucleotide sequence ID" value="NZ_QLLL01000001.1"/>
</dbReference>
<name>A0A327R417_9BACT</name>
<dbReference type="EMBL" id="QLLL01000001">
    <property type="protein sequence ID" value="RAJ10955.1"/>
    <property type="molecule type" value="Genomic_DNA"/>
</dbReference>
<dbReference type="Proteomes" id="UP000249547">
    <property type="component" value="Unassembled WGS sequence"/>
</dbReference>
<sequence>MWKSGSIIILLCLLVVTSCKHDFEEINTNPYGFNDVEPKFLLSTAITKTAYELQHVSVLDHPGEAGRYITMVRNETMDKFLWGPQDWRETYARLTTIQHLIFEAEKYEQPQYLPLAKILRVINFSYLTDLWGDVPYTKAALAYKGVYTPAYDPQETIYPALLDELNSANLTLASPLPAIDPNYDMLFHGDVLKWRKLANSLRLRLLLRCSKKYTHATIILKTMLDDPYTYPIITQNADNAQLPYLGSRAEDSWPFSDLANGYDEFDKRKPSKDLVDRLKALNDPRLPIMVAKVNRKEGAIVDTSDYVGVPNALPDPSKYNGGNDHMSHFSDAFNQPSGNFNKATFITAAEVYFILAEIVQIGKVKVPNENAASLYYKGIAASMDYYGAQEPEDYYEQPSVKYDGTLRQLIHQKWIAQLFVGIEGWMDHRRTGYPQFVLGPLAVQPTIPLRFMYPLEESLYNYEEYNKAKIRMGGDLQDTKMWLIK</sequence>
<keyword evidence="2" id="KW-1185">Reference proteome</keyword>
<dbReference type="SUPFAM" id="SSF48452">
    <property type="entry name" value="TPR-like"/>
    <property type="match status" value="1"/>
</dbReference>
<evidence type="ECO:0000313" key="1">
    <source>
        <dbReference type="EMBL" id="RAJ10955.1"/>
    </source>
</evidence>
<protein>
    <submittedName>
        <fullName evidence="1">SusD-like starch-binding protein associating with outer membrane</fullName>
    </submittedName>
</protein>
<gene>
    <name evidence="1" type="ORF">LX64_00562</name>
</gene>
<proteinExistence type="predicted"/>
<dbReference type="AlphaFoldDB" id="A0A327R417"/>
<dbReference type="Gene3D" id="1.25.40.390">
    <property type="match status" value="1"/>
</dbReference>
<comment type="caution">
    <text evidence="1">The sequence shown here is derived from an EMBL/GenBank/DDBJ whole genome shotgun (WGS) entry which is preliminary data.</text>
</comment>